<dbReference type="FunFam" id="3.90.79.10:FF:000002">
    <property type="entry name" value="diphosphoinositol polyphosphate phosphohydrolase 1"/>
    <property type="match status" value="1"/>
</dbReference>
<dbReference type="GO" id="GO:1901911">
    <property type="term" value="P:adenosine 5'-(hexahydrogen pentaphosphate) catabolic process"/>
    <property type="evidence" value="ECO:0007669"/>
    <property type="project" value="TreeGrafter"/>
</dbReference>
<dbReference type="Pfam" id="PF00293">
    <property type="entry name" value="NUDIX"/>
    <property type="match status" value="1"/>
</dbReference>
<dbReference type="GO" id="GO:0034432">
    <property type="term" value="F:bis(5'-adenosyl)-pentaphosphatase activity"/>
    <property type="evidence" value="ECO:0007669"/>
    <property type="project" value="TreeGrafter"/>
</dbReference>
<keyword evidence="7" id="KW-0378">Hydrolase</keyword>
<evidence type="ECO:0000256" key="2">
    <source>
        <dbReference type="ARBA" id="ARBA00004496"/>
    </source>
</evidence>
<dbReference type="GO" id="GO:0034431">
    <property type="term" value="F:bis(5'-adenosyl)-hexaphosphatase activity"/>
    <property type="evidence" value="ECO:0007669"/>
    <property type="project" value="TreeGrafter"/>
</dbReference>
<dbReference type="PROSITE" id="PS00893">
    <property type="entry name" value="NUDIX_BOX"/>
    <property type="match status" value="1"/>
</dbReference>
<accession>A0AA88XPK1</accession>
<feature type="domain" description="Nudix hydrolase" evidence="10">
    <location>
        <begin position="17"/>
        <end position="143"/>
    </location>
</feature>
<reference evidence="11" key="1">
    <citation type="submission" date="2019-08" db="EMBL/GenBank/DDBJ databases">
        <title>The improved chromosome-level genome for the pearl oyster Pinctada fucata martensii using PacBio sequencing and Hi-C.</title>
        <authorList>
            <person name="Zheng Z."/>
        </authorList>
    </citation>
    <scope>NUCLEOTIDE SEQUENCE</scope>
    <source>
        <strain evidence="11">ZZ-2019</strain>
        <tissue evidence="11">Adductor muscle</tissue>
    </source>
</reference>
<comment type="caution">
    <text evidence="11">The sequence shown here is derived from an EMBL/GenBank/DDBJ whole genome shotgun (WGS) entry which is preliminary data.</text>
</comment>
<evidence type="ECO:0000256" key="6">
    <source>
        <dbReference type="ARBA" id="ARBA00022723"/>
    </source>
</evidence>
<dbReference type="PANTHER" id="PTHR12629">
    <property type="entry name" value="DIPHOSPHOINOSITOL POLYPHOSPHATE PHOSPHOHYDROLASE"/>
    <property type="match status" value="1"/>
</dbReference>
<gene>
    <name evidence="11" type="ORF">FSP39_002971</name>
</gene>
<dbReference type="InterPro" id="IPR047198">
    <property type="entry name" value="DDP-like_NUDIX"/>
</dbReference>
<dbReference type="Proteomes" id="UP001186944">
    <property type="component" value="Unassembled WGS sequence"/>
</dbReference>
<evidence type="ECO:0000256" key="5">
    <source>
        <dbReference type="ARBA" id="ARBA00022490"/>
    </source>
</evidence>
<evidence type="ECO:0000256" key="4">
    <source>
        <dbReference type="ARBA" id="ARBA00012527"/>
    </source>
</evidence>
<dbReference type="GO" id="GO:0005634">
    <property type="term" value="C:nucleus"/>
    <property type="evidence" value="ECO:0007669"/>
    <property type="project" value="TreeGrafter"/>
</dbReference>
<dbReference type="PANTHER" id="PTHR12629:SF0">
    <property type="entry name" value="DIPHOSPHOINOSITOL-POLYPHOSPHATE DIPHOSPHATASE"/>
    <property type="match status" value="1"/>
</dbReference>
<keyword evidence="12" id="KW-1185">Reference proteome</keyword>
<comment type="subcellular location">
    <subcellularLocation>
        <location evidence="2">Cytoplasm</location>
    </subcellularLocation>
</comment>
<evidence type="ECO:0000259" key="10">
    <source>
        <dbReference type="PROSITE" id="PS51462"/>
    </source>
</evidence>
<dbReference type="GO" id="GO:0046872">
    <property type="term" value="F:metal ion binding"/>
    <property type="evidence" value="ECO:0007669"/>
    <property type="project" value="UniProtKB-KW"/>
</dbReference>
<evidence type="ECO:0000313" key="11">
    <source>
        <dbReference type="EMBL" id="KAK3089354.1"/>
    </source>
</evidence>
<keyword evidence="5" id="KW-0963">Cytoplasm</keyword>
<evidence type="ECO:0000256" key="8">
    <source>
        <dbReference type="ARBA" id="ARBA00022842"/>
    </source>
</evidence>
<dbReference type="GO" id="GO:0071543">
    <property type="term" value="P:diphosphoinositol polyphosphate metabolic process"/>
    <property type="evidence" value="ECO:0007669"/>
    <property type="project" value="TreeGrafter"/>
</dbReference>
<dbReference type="GO" id="GO:0000298">
    <property type="term" value="F:endopolyphosphatase activity"/>
    <property type="evidence" value="ECO:0007669"/>
    <property type="project" value="TreeGrafter"/>
</dbReference>
<dbReference type="SUPFAM" id="SSF55811">
    <property type="entry name" value="Nudix"/>
    <property type="match status" value="1"/>
</dbReference>
<dbReference type="EMBL" id="VSWD01000010">
    <property type="protein sequence ID" value="KAK3089354.1"/>
    <property type="molecule type" value="Genomic_DNA"/>
</dbReference>
<proteinExistence type="inferred from homology"/>
<evidence type="ECO:0000313" key="12">
    <source>
        <dbReference type="Proteomes" id="UP001186944"/>
    </source>
</evidence>
<dbReference type="InterPro" id="IPR020084">
    <property type="entry name" value="NUDIX_hydrolase_CS"/>
</dbReference>
<evidence type="ECO:0000256" key="9">
    <source>
        <dbReference type="ARBA" id="ARBA00033994"/>
    </source>
</evidence>
<dbReference type="GO" id="GO:0005737">
    <property type="term" value="C:cytoplasm"/>
    <property type="evidence" value="ECO:0007669"/>
    <property type="project" value="UniProtKB-SubCell"/>
</dbReference>
<sequence length="151" mass="17568">MVKEKPNSIRTYDEEGFRKRAACLCFKDESKQEILLVTSSKDREKWVVPGGGVEPLEDVHITAEREAFEEAGVRGKLGRYLGLFENKEKKHRTSLYVFFVHDELDDWEDKKVMGRTRKWFPIAEAKEHLSHKPVQVSYLELLEKEEGNAVT</sequence>
<dbReference type="PROSITE" id="PS51462">
    <property type="entry name" value="NUDIX"/>
    <property type="match status" value="1"/>
</dbReference>
<comment type="cofactor">
    <cofactor evidence="1">
        <name>Mg(2+)</name>
        <dbReference type="ChEBI" id="CHEBI:18420"/>
    </cofactor>
</comment>
<dbReference type="InterPro" id="IPR000086">
    <property type="entry name" value="NUDIX_hydrolase_dom"/>
</dbReference>
<dbReference type="Gene3D" id="3.90.79.10">
    <property type="entry name" value="Nucleoside Triphosphate Pyrophosphohydrolase"/>
    <property type="match status" value="1"/>
</dbReference>
<evidence type="ECO:0000256" key="3">
    <source>
        <dbReference type="ARBA" id="ARBA00008266"/>
    </source>
</evidence>
<keyword evidence="6" id="KW-0479">Metal-binding</keyword>
<dbReference type="CDD" id="cd04666">
    <property type="entry name" value="NUDIX_DIPP2_like_Nudt4"/>
    <property type="match status" value="1"/>
</dbReference>
<organism evidence="11 12">
    <name type="scientific">Pinctada imbricata</name>
    <name type="common">Atlantic pearl-oyster</name>
    <name type="synonym">Pinctada martensii</name>
    <dbReference type="NCBI Taxonomy" id="66713"/>
    <lineage>
        <taxon>Eukaryota</taxon>
        <taxon>Metazoa</taxon>
        <taxon>Spiralia</taxon>
        <taxon>Lophotrochozoa</taxon>
        <taxon>Mollusca</taxon>
        <taxon>Bivalvia</taxon>
        <taxon>Autobranchia</taxon>
        <taxon>Pteriomorphia</taxon>
        <taxon>Pterioida</taxon>
        <taxon>Pterioidea</taxon>
        <taxon>Pteriidae</taxon>
        <taxon>Pinctada</taxon>
    </lineage>
</organism>
<evidence type="ECO:0000256" key="1">
    <source>
        <dbReference type="ARBA" id="ARBA00001946"/>
    </source>
</evidence>
<dbReference type="AlphaFoldDB" id="A0AA88XPK1"/>
<comment type="catalytic activity">
    <reaction evidence="9">
        <text>diphospho-myo-inositol polyphosphate + H2O = myo-inositol polyphosphate + phosphate.</text>
        <dbReference type="EC" id="3.6.1.52"/>
    </reaction>
</comment>
<dbReference type="EC" id="3.6.1.52" evidence="4"/>
<protein>
    <recommendedName>
        <fullName evidence="4">diphosphoinositol-polyphosphate diphosphatase</fullName>
        <ecNumber evidence="4">3.6.1.52</ecNumber>
    </recommendedName>
</protein>
<dbReference type="InterPro" id="IPR015797">
    <property type="entry name" value="NUDIX_hydrolase-like_dom_sf"/>
</dbReference>
<dbReference type="GO" id="GO:0008486">
    <property type="term" value="F:diphosphoinositol-polyphosphate diphosphatase activity"/>
    <property type="evidence" value="ECO:0007669"/>
    <property type="project" value="UniProtKB-EC"/>
</dbReference>
<dbReference type="GO" id="GO:1901909">
    <property type="term" value="P:diadenosine hexaphosphate catabolic process"/>
    <property type="evidence" value="ECO:0007669"/>
    <property type="project" value="TreeGrafter"/>
</dbReference>
<keyword evidence="8" id="KW-0460">Magnesium</keyword>
<name>A0AA88XPK1_PINIB</name>
<dbReference type="GO" id="GO:1901907">
    <property type="term" value="P:diadenosine pentaphosphate catabolic process"/>
    <property type="evidence" value="ECO:0007669"/>
    <property type="project" value="TreeGrafter"/>
</dbReference>
<evidence type="ECO:0000256" key="7">
    <source>
        <dbReference type="ARBA" id="ARBA00022801"/>
    </source>
</evidence>
<comment type="similarity">
    <text evidence="3">Belongs to the Nudix hydrolase family. DIPP subfamily.</text>
</comment>